<reference evidence="3" key="1">
    <citation type="journal article" date="2003" name="Nat. Biotechnol.">
        <title>The genome sequence of the entomopathogenic bacterium Photorhabdus luminescens.</title>
        <authorList>
            <person name="Duchaud E."/>
            <person name="Rusniok C."/>
            <person name="Frangeul L."/>
            <person name="Buchrieser C."/>
            <person name="Givaudan A."/>
            <person name="Taourit S."/>
            <person name="Bocs S."/>
            <person name="Boursaux-Eude C."/>
            <person name="Chandler M."/>
            <person name="Charles J.-F."/>
            <person name="Dassa E."/>
            <person name="Derose R."/>
            <person name="Derzelle S."/>
            <person name="Freyssinet G."/>
            <person name="Gaudriault S."/>
            <person name="Medigue C."/>
            <person name="Lanois A."/>
            <person name="Powell K."/>
            <person name="Siguier P."/>
            <person name="Vincent R."/>
            <person name="Wingate V."/>
            <person name="Zouine M."/>
            <person name="Glaser P."/>
            <person name="Boemare N."/>
            <person name="Danchin A."/>
            <person name="Kunst F."/>
        </authorList>
    </citation>
    <scope>NUCLEOTIDE SEQUENCE [LARGE SCALE GENOMIC DNA]</scope>
    <source>
        <strain evidence="3">DSM 15139 / CIP 105565 / TT01</strain>
    </source>
</reference>
<keyword evidence="1" id="KW-1133">Transmembrane helix</keyword>
<proteinExistence type="predicted"/>
<keyword evidence="3" id="KW-1185">Reference proteome</keyword>
<dbReference type="AlphaFoldDB" id="Q7MY19"/>
<gene>
    <name evidence="2" type="ordered locus">plu4877</name>
</gene>
<name>Q7MY19_PHOLL</name>
<evidence type="ECO:0000313" key="3">
    <source>
        <dbReference type="Proteomes" id="UP000002514"/>
    </source>
</evidence>
<dbReference type="STRING" id="243265.plu4877"/>
<dbReference type="HOGENOM" id="CLU_109284_0_0_6"/>
<dbReference type="InterPro" id="IPR053597">
    <property type="entry name" value="Retron_Ec48_antiviral"/>
</dbReference>
<dbReference type="KEGG" id="plu:plu4877"/>
<dbReference type="RefSeq" id="WP_011148933.1">
    <property type="nucleotide sequence ID" value="NC_005126.1"/>
</dbReference>
<sequence>MKIKASLTSIISYIIISLITVCFFSMISTAIMVFLDIIIKRDWTFCFSEECILTAEQIFKTPISLLKQSLIFIPVFVFFIGLYNYKLAIINTKNDNILNKERDFYAYLKENPSDKEDLLKALNKKKLFNALFDDELNFNTGAKEKIELYIKNRKSHGVITLLDENKKEAYKKIYL</sequence>
<protein>
    <submittedName>
        <fullName evidence="2">Photorhabdus luminescens subsp. laumondii TTO1 complete genome segment 17/17</fullName>
    </submittedName>
</protein>
<dbReference type="Proteomes" id="UP000002514">
    <property type="component" value="Chromosome"/>
</dbReference>
<keyword evidence="1" id="KW-0812">Transmembrane</keyword>
<keyword evidence="1" id="KW-0472">Membrane</keyword>
<evidence type="ECO:0000313" key="2">
    <source>
        <dbReference type="EMBL" id="CAE17249.1"/>
    </source>
</evidence>
<feature type="transmembrane region" description="Helical" evidence="1">
    <location>
        <begin position="12"/>
        <end position="35"/>
    </location>
</feature>
<organism evidence="2 3">
    <name type="scientific">Photorhabdus laumondii subsp. laumondii (strain DSM 15139 / CIP 105565 / TT01)</name>
    <name type="common">Photorhabdus luminescens subsp. laumondii</name>
    <dbReference type="NCBI Taxonomy" id="243265"/>
    <lineage>
        <taxon>Bacteria</taxon>
        <taxon>Pseudomonadati</taxon>
        <taxon>Pseudomonadota</taxon>
        <taxon>Gammaproteobacteria</taxon>
        <taxon>Enterobacterales</taxon>
        <taxon>Morganellaceae</taxon>
        <taxon>Photorhabdus</taxon>
    </lineage>
</organism>
<dbReference type="NCBIfam" id="NF038235">
    <property type="entry name" value="retron_Ec48_2TM"/>
    <property type="match status" value="1"/>
</dbReference>
<accession>Q7MY19</accession>
<evidence type="ECO:0000256" key="1">
    <source>
        <dbReference type="SAM" id="Phobius"/>
    </source>
</evidence>
<feature type="transmembrane region" description="Helical" evidence="1">
    <location>
        <begin position="65"/>
        <end position="85"/>
    </location>
</feature>
<dbReference type="EMBL" id="BX571875">
    <property type="protein sequence ID" value="CAE17249.1"/>
    <property type="molecule type" value="Genomic_DNA"/>
</dbReference>